<organism evidence="1 2">
    <name type="scientific">Cryptolaemus montrouzieri</name>
    <dbReference type="NCBI Taxonomy" id="559131"/>
    <lineage>
        <taxon>Eukaryota</taxon>
        <taxon>Metazoa</taxon>
        <taxon>Ecdysozoa</taxon>
        <taxon>Arthropoda</taxon>
        <taxon>Hexapoda</taxon>
        <taxon>Insecta</taxon>
        <taxon>Pterygota</taxon>
        <taxon>Neoptera</taxon>
        <taxon>Endopterygota</taxon>
        <taxon>Coleoptera</taxon>
        <taxon>Polyphaga</taxon>
        <taxon>Cucujiformia</taxon>
        <taxon>Coccinelloidea</taxon>
        <taxon>Coccinellidae</taxon>
        <taxon>Scymninae</taxon>
        <taxon>Scymnini</taxon>
        <taxon>Cryptolaemus</taxon>
    </lineage>
</organism>
<reference evidence="1 2" key="1">
    <citation type="journal article" date="2021" name="BMC Biol.">
        <title>Horizontally acquired antibacterial genes associated with adaptive radiation of ladybird beetles.</title>
        <authorList>
            <person name="Li H.S."/>
            <person name="Tang X.F."/>
            <person name="Huang Y.H."/>
            <person name="Xu Z.Y."/>
            <person name="Chen M.L."/>
            <person name="Du X.Y."/>
            <person name="Qiu B.Y."/>
            <person name="Chen P.T."/>
            <person name="Zhang W."/>
            <person name="Slipinski A."/>
            <person name="Escalona H.E."/>
            <person name="Waterhouse R.M."/>
            <person name="Zwick A."/>
            <person name="Pang H."/>
        </authorList>
    </citation>
    <scope>NUCLEOTIDE SEQUENCE [LARGE SCALE GENOMIC DNA]</scope>
    <source>
        <strain evidence="1">SYSU2018</strain>
    </source>
</reference>
<keyword evidence="2" id="KW-1185">Reference proteome</keyword>
<dbReference type="PANTHER" id="PTHR31193">
    <property type="entry name" value="TRANSMEMBRANE PROTEIN C9ORF91"/>
    <property type="match status" value="1"/>
</dbReference>
<dbReference type="InterPro" id="IPR028054">
    <property type="entry name" value="DUF4481"/>
</dbReference>
<accession>A0ABD2NXZ0</accession>
<protein>
    <submittedName>
        <fullName evidence="1">Uncharacterized protein</fullName>
    </submittedName>
</protein>
<comment type="caution">
    <text evidence="1">The sequence shown here is derived from an EMBL/GenBank/DDBJ whole genome shotgun (WGS) entry which is preliminary data.</text>
</comment>
<proteinExistence type="predicted"/>
<dbReference type="Proteomes" id="UP001516400">
    <property type="component" value="Unassembled WGS sequence"/>
</dbReference>
<evidence type="ECO:0000313" key="1">
    <source>
        <dbReference type="EMBL" id="KAL3283418.1"/>
    </source>
</evidence>
<dbReference type="PANTHER" id="PTHR31193:SF1">
    <property type="entry name" value="TRANSMEMBRANE PROTEIN 268"/>
    <property type="match status" value="1"/>
</dbReference>
<name>A0ABD2NXZ0_9CUCU</name>
<sequence length="120" mass="14236">MNKAHLLIKLFLLLRLVLLALFLLLSIPIPFIPALNLGKRNGLGEMLFLRYLQRWGKDFLRRRLDWTLDEMLGNPVQRRHLQSALCPCQYVEEVIIRKASLTDRDCCPRWSRFLDRQGLY</sequence>
<gene>
    <name evidence="1" type="ORF">HHI36_006563</name>
</gene>
<dbReference type="EMBL" id="JABFTP020000144">
    <property type="protein sequence ID" value="KAL3283418.1"/>
    <property type="molecule type" value="Genomic_DNA"/>
</dbReference>
<dbReference type="AlphaFoldDB" id="A0ABD2NXZ0"/>
<evidence type="ECO:0000313" key="2">
    <source>
        <dbReference type="Proteomes" id="UP001516400"/>
    </source>
</evidence>